<dbReference type="PROSITE" id="PS00198">
    <property type="entry name" value="4FE4S_FER_1"/>
    <property type="match status" value="2"/>
</dbReference>
<dbReference type="PROSITE" id="PS51379">
    <property type="entry name" value="4FE4S_FER_2"/>
    <property type="match status" value="2"/>
</dbReference>
<evidence type="ECO:0000313" key="6">
    <source>
        <dbReference type="Proteomes" id="UP000806522"/>
    </source>
</evidence>
<proteinExistence type="predicted"/>
<protein>
    <submittedName>
        <fullName evidence="5">4Fe-4S dicluster domain-containing protein</fullName>
    </submittedName>
</protein>
<gene>
    <name evidence="5" type="ORF">E7101_00225</name>
</gene>
<dbReference type="Pfam" id="PF14697">
    <property type="entry name" value="Fer4_21"/>
    <property type="match status" value="1"/>
</dbReference>
<dbReference type="Gene3D" id="3.40.50.360">
    <property type="match status" value="1"/>
</dbReference>
<feature type="domain" description="4Fe-4S ferredoxin-type" evidence="4">
    <location>
        <begin position="200"/>
        <end position="229"/>
    </location>
</feature>
<dbReference type="Proteomes" id="UP000806522">
    <property type="component" value="Unassembled WGS sequence"/>
</dbReference>
<dbReference type="GO" id="GO:0051536">
    <property type="term" value="F:iron-sulfur cluster binding"/>
    <property type="evidence" value="ECO:0007669"/>
    <property type="project" value="UniProtKB-KW"/>
</dbReference>
<evidence type="ECO:0000259" key="4">
    <source>
        <dbReference type="PROSITE" id="PS51379"/>
    </source>
</evidence>
<dbReference type="InterPro" id="IPR017896">
    <property type="entry name" value="4Fe4S_Fe-S-bd"/>
</dbReference>
<evidence type="ECO:0000256" key="2">
    <source>
        <dbReference type="ARBA" id="ARBA00023004"/>
    </source>
</evidence>
<evidence type="ECO:0000256" key="3">
    <source>
        <dbReference type="ARBA" id="ARBA00023014"/>
    </source>
</evidence>
<dbReference type="PANTHER" id="PTHR43122:SF1">
    <property type="entry name" value="IRON-SULFUR-BINDING PROTEIN"/>
    <property type="match status" value="1"/>
</dbReference>
<dbReference type="GO" id="GO:0046872">
    <property type="term" value="F:metal ion binding"/>
    <property type="evidence" value="ECO:0007669"/>
    <property type="project" value="UniProtKB-KW"/>
</dbReference>
<dbReference type="SUPFAM" id="SSF54862">
    <property type="entry name" value="4Fe-4S ferredoxins"/>
    <property type="match status" value="1"/>
</dbReference>
<sequence>MIFYFTGTGNTKWVAQQMSEAIGEELFYIPDLMREERYTFELKQDETIGFCFPTHGWQPPRIVREFIKQLTITKHPSPRSASPLGSSTNTHYCWALTTCGDNMGEAMTILNKDLATIGLQATTQFAVVMPESYVCLPFMYTDTEEKEHAKIEKAREMLPHIISVIRGRENQVVELVKGATPRLYSYVIGAYFNAKMVNDKKFTVDEDVCIKCGKCAKVCPVDNIQNTPPEWIHNGRCTSCLACYHYCPVHAINFGSITRKRDQYYFNKRGDQKS</sequence>
<dbReference type="PANTHER" id="PTHR43122">
    <property type="entry name" value="FERREDOXIN SUBUNIT OF PYRUVATE:FLAVODOXIN OXIDOREDUCTASE-RELATED"/>
    <property type="match status" value="1"/>
</dbReference>
<dbReference type="EMBL" id="SUYC01000001">
    <property type="protein sequence ID" value="MBE6269370.1"/>
    <property type="molecule type" value="Genomic_DNA"/>
</dbReference>
<keyword evidence="2" id="KW-0408">Iron</keyword>
<evidence type="ECO:0000256" key="1">
    <source>
        <dbReference type="ARBA" id="ARBA00022723"/>
    </source>
</evidence>
<dbReference type="InterPro" id="IPR029039">
    <property type="entry name" value="Flavoprotein-like_sf"/>
</dbReference>
<reference evidence="5" key="1">
    <citation type="submission" date="2019-04" db="EMBL/GenBank/DDBJ databases">
        <title>Evolution of Biomass-Degrading Anaerobic Consortia Revealed by Metagenomics.</title>
        <authorList>
            <person name="Peng X."/>
        </authorList>
    </citation>
    <scope>NUCLEOTIDE SEQUENCE</scope>
    <source>
        <strain evidence="5">SIG140</strain>
    </source>
</reference>
<comment type="caution">
    <text evidence="5">The sequence shown here is derived from an EMBL/GenBank/DDBJ whole genome shotgun (WGS) entry which is preliminary data.</text>
</comment>
<keyword evidence="3" id="KW-0411">Iron-sulfur</keyword>
<keyword evidence="1" id="KW-0479">Metal-binding</keyword>
<dbReference type="SUPFAM" id="SSF52218">
    <property type="entry name" value="Flavoproteins"/>
    <property type="match status" value="1"/>
</dbReference>
<accession>A0A9D5NXU6</accession>
<dbReference type="AlphaFoldDB" id="A0A9D5NXU6"/>
<dbReference type="Gene3D" id="3.30.70.20">
    <property type="match status" value="1"/>
</dbReference>
<dbReference type="NCBIfam" id="NF038196">
    <property type="entry name" value="ferrodoxin_EFR1"/>
    <property type="match status" value="1"/>
</dbReference>
<feature type="domain" description="4Fe-4S ferredoxin-type" evidence="4">
    <location>
        <begin position="232"/>
        <end position="257"/>
    </location>
</feature>
<organism evidence="5 6">
    <name type="scientific">Xylanibacter ruminicola</name>
    <name type="common">Prevotella ruminicola</name>
    <dbReference type="NCBI Taxonomy" id="839"/>
    <lineage>
        <taxon>Bacteria</taxon>
        <taxon>Pseudomonadati</taxon>
        <taxon>Bacteroidota</taxon>
        <taxon>Bacteroidia</taxon>
        <taxon>Bacteroidales</taxon>
        <taxon>Prevotellaceae</taxon>
        <taxon>Xylanibacter</taxon>
    </lineage>
</organism>
<evidence type="ECO:0000313" key="5">
    <source>
        <dbReference type="EMBL" id="MBE6269370.1"/>
    </source>
</evidence>
<name>A0A9D5NXU6_XYLRU</name>
<dbReference type="InterPro" id="IPR017900">
    <property type="entry name" value="4Fe4S_Fe_S_CS"/>
</dbReference>
<dbReference type="InterPro" id="IPR047964">
    <property type="entry name" value="EFR1-like"/>
</dbReference>